<keyword evidence="3" id="KW-1185">Reference proteome</keyword>
<dbReference type="InterPro" id="IPR024983">
    <property type="entry name" value="CHAT_dom"/>
</dbReference>
<accession>A0AAD5YDI7</accession>
<proteinExistence type="predicted"/>
<evidence type="ECO:0000259" key="1">
    <source>
        <dbReference type="Pfam" id="PF12770"/>
    </source>
</evidence>
<gene>
    <name evidence="2" type="ORF">NLI96_g11167</name>
</gene>
<comment type="caution">
    <text evidence="2">The sequence shown here is derived from an EMBL/GenBank/DDBJ whole genome shotgun (WGS) entry which is preliminary data.</text>
</comment>
<sequence length="727" mass="81916">MNDSAFLVASRQCDEILEAQKIIEDIWSASDDSDVFHDVEPQSFIIPELTTIIGRIDAFDYDPDDLEFVYIALCTKAMTFAVRFRMTGDLDDIDEAISLFKTVAHFPDCDPSPVALWMSTLVRLRYELTHSADDLDRLIKSEEALLRFEDFRTLDRFHGLAWHLLTRFTHKQDVADAERSLSLCDEAFPFLSVNSDDLPKWLQIRSLSILHLSKMGRGFSDIRETFEHLNKAVPVSVVPHAARVLHRFIAEQLKFAALAGDLPQLREIGQILYTELELLIGQTLQILESGRLLLWEQVQSLRTTRIVHTLSTVNHNLFTRWEKATMALKCHLGIVSSSNPSCLGYHSYYAHEERTNPSFQSVENILEYLWDQVAKPVLDKIWETTDSGTKGKARADQRPPPALNERERIWWCCVGEFSFMPIHAAGIYKGEMCTSVSDYFISSYTPTIKALLRARERSLPTGCKVLTVAQPNPGASMIKLPSVKDELQKILEIVPHNNLIPLGNSEKPDPDGKDTTVENVVSKLPDANILHIACHGVQDKKDPLKSGFILADQKRLTVEKILELDLPNAHTAILSACHTASNDPAIPDESINLASALLYAGFCSILGTKWPMTDNNGPLIAEEIYTALFTSQGKELVSIVPMIDRWIQQNPKDWDQIQQLKVESTTSEYKKIVQEKFFNSVFNRLGEGSARSLSLLALPEIIDRIARKLRAQGAPASQWATFIHIGI</sequence>
<evidence type="ECO:0000313" key="2">
    <source>
        <dbReference type="EMBL" id="KAJ3476426.1"/>
    </source>
</evidence>
<organism evidence="2 3">
    <name type="scientific">Meripilus lineatus</name>
    <dbReference type="NCBI Taxonomy" id="2056292"/>
    <lineage>
        <taxon>Eukaryota</taxon>
        <taxon>Fungi</taxon>
        <taxon>Dikarya</taxon>
        <taxon>Basidiomycota</taxon>
        <taxon>Agaricomycotina</taxon>
        <taxon>Agaricomycetes</taxon>
        <taxon>Polyporales</taxon>
        <taxon>Meripilaceae</taxon>
        <taxon>Meripilus</taxon>
    </lineage>
</organism>
<evidence type="ECO:0000313" key="3">
    <source>
        <dbReference type="Proteomes" id="UP001212997"/>
    </source>
</evidence>
<dbReference type="Pfam" id="PF12770">
    <property type="entry name" value="CHAT"/>
    <property type="match status" value="1"/>
</dbReference>
<dbReference type="Proteomes" id="UP001212997">
    <property type="component" value="Unassembled WGS sequence"/>
</dbReference>
<reference evidence="2" key="1">
    <citation type="submission" date="2022-07" db="EMBL/GenBank/DDBJ databases">
        <title>Genome Sequence of Physisporinus lineatus.</title>
        <authorList>
            <person name="Buettner E."/>
        </authorList>
    </citation>
    <scope>NUCLEOTIDE SEQUENCE</scope>
    <source>
        <strain evidence="2">VT162</strain>
    </source>
</reference>
<dbReference type="AlphaFoldDB" id="A0AAD5YDI7"/>
<name>A0AAD5YDI7_9APHY</name>
<dbReference type="EMBL" id="JANAWD010000709">
    <property type="protein sequence ID" value="KAJ3476426.1"/>
    <property type="molecule type" value="Genomic_DNA"/>
</dbReference>
<feature type="domain" description="CHAT" evidence="1">
    <location>
        <begin position="366"/>
        <end position="726"/>
    </location>
</feature>
<protein>
    <recommendedName>
        <fullName evidence="1">CHAT domain-containing protein</fullName>
    </recommendedName>
</protein>